<dbReference type="RefSeq" id="WP_012294319.1">
    <property type="nucleotide sequence ID" value="NZ_JANTOO010000010.1"/>
</dbReference>
<feature type="compositionally biased region" description="Basic and acidic residues" evidence="1">
    <location>
        <begin position="19"/>
        <end position="35"/>
    </location>
</feature>
<sequence length="62" mass="7398">MVKKTTVLQVEDNPQQSNHLERKMVSEQKAQDAHTSHLSRQQLFDMMQVIEEIRMKGYKERL</sequence>
<name>A0ABT2DNA0_9BACI</name>
<evidence type="ECO:0008006" key="4">
    <source>
        <dbReference type="Google" id="ProtNLM"/>
    </source>
</evidence>
<evidence type="ECO:0000313" key="3">
    <source>
        <dbReference type="Proteomes" id="UP001525021"/>
    </source>
</evidence>
<gene>
    <name evidence="2" type="ORF">NXZ79_10050</name>
</gene>
<comment type="caution">
    <text evidence="2">The sequence shown here is derived from an EMBL/GenBank/DDBJ whole genome shotgun (WGS) entry which is preliminary data.</text>
</comment>
<protein>
    <recommendedName>
        <fullName evidence="4">Fur-regulated basic protein FbpA</fullName>
    </recommendedName>
</protein>
<reference evidence="2 3" key="1">
    <citation type="submission" date="2022-08" db="EMBL/GenBank/DDBJ databases">
        <title>Lysinibacillus sequencing.</title>
        <authorList>
            <person name="Dunlap C."/>
        </authorList>
    </citation>
    <scope>NUCLEOTIDE SEQUENCE [LARGE SCALE GENOMIC DNA]</scope>
    <source>
        <strain evidence="2 3">PB211</strain>
    </source>
</reference>
<proteinExistence type="predicted"/>
<accession>A0ABT2DNA0</accession>
<dbReference type="EMBL" id="JANTOO010000010">
    <property type="protein sequence ID" value="MCS1396373.1"/>
    <property type="molecule type" value="Genomic_DNA"/>
</dbReference>
<organism evidence="2 3">
    <name type="scientific">Lysinibacillus pinottii</name>
    <dbReference type="NCBI Taxonomy" id="2973932"/>
    <lineage>
        <taxon>Bacteria</taxon>
        <taxon>Bacillati</taxon>
        <taxon>Bacillota</taxon>
        <taxon>Bacilli</taxon>
        <taxon>Bacillales</taxon>
        <taxon>Bacillaceae</taxon>
        <taxon>Lysinibacillus</taxon>
    </lineage>
</organism>
<keyword evidence="3" id="KW-1185">Reference proteome</keyword>
<evidence type="ECO:0000256" key="1">
    <source>
        <dbReference type="SAM" id="MobiDB-lite"/>
    </source>
</evidence>
<feature type="region of interest" description="Disordered" evidence="1">
    <location>
        <begin position="1"/>
        <end position="39"/>
    </location>
</feature>
<evidence type="ECO:0000313" key="2">
    <source>
        <dbReference type="EMBL" id="MCS1396373.1"/>
    </source>
</evidence>
<feature type="compositionally biased region" description="Polar residues" evidence="1">
    <location>
        <begin position="1"/>
        <end position="18"/>
    </location>
</feature>
<dbReference type="Proteomes" id="UP001525021">
    <property type="component" value="Unassembled WGS sequence"/>
</dbReference>